<dbReference type="EC" id="1.2.1.70" evidence="3 8"/>
<dbReference type="Gene3D" id="3.30.460.30">
    <property type="entry name" value="Glutamyl-tRNA reductase, N-terminal domain"/>
    <property type="match status" value="1"/>
</dbReference>
<evidence type="ECO:0000259" key="16">
    <source>
        <dbReference type="Pfam" id="PF05201"/>
    </source>
</evidence>
<evidence type="ECO:0000259" key="15">
    <source>
        <dbReference type="Pfam" id="PF01488"/>
    </source>
</evidence>
<evidence type="ECO:0000256" key="12">
    <source>
        <dbReference type="PIRSR" id="PIRSR000445-4"/>
    </source>
</evidence>
<evidence type="ECO:0000256" key="5">
    <source>
        <dbReference type="ARBA" id="ARBA00023002"/>
    </source>
</evidence>
<dbReference type="NCBIfam" id="TIGR01035">
    <property type="entry name" value="hemA"/>
    <property type="match status" value="1"/>
</dbReference>
<dbReference type="EMBL" id="MF167427">
    <property type="protein sequence ID" value="ASQ40366.1"/>
    <property type="molecule type" value="Genomic_DNA"/>
</dbReference>
<dbReference type="InterPro" id="IPR000343">
    <property type="entry name" value="4pyrrol_synth_GluRdtase"/>
</dbReference>
<feature type="binding site" evidence="8 10">
    <location>
        <position position="120"/>
    </location>
    <ligand>
        <name>substrate</name>
    </ligand>
</feature>
<dbReference type="SUPFAM" id="SSF69742">
    <property type="entry name" value="Glutamyl tRNA-reductase catalytic, N-terminal domain"/>
    <property type="match status" value="1"/>
</dbReference>
<feature type="site" description="Important for activity" evidence="8 12">
    <location>
        <position position="99"/>
    </location>
</feature>
<feature type="active site" description="Nucleophile" evidence="8 9">
    <location>
        <position position="50"/>
    </location>
</feature>
<reference evidence="17" key="1">
    <citation type="submission" date="2017-05" db="EMBL/GenBank/DDBJ databases">
        <title>Plastid comparative genomics reveals ancient divergence between Glaucophyte genera.</title>
        <authorList>
            <person name="Figueroa-Martinez F.J."/>
            <person name="Jackson C."/>
            <person name="Reyes-Prieto A."/>
        </authorList>
    </citation>
    <scope>NUCLEOTIDE SEQUENCE</scope>
    <source>
        <strain evidence="17">SAG 4.97</strain>
    </source>
</reference>
<gene>
    <name evidence="8 17" type="primary">hemA</name>
</gene>
<evidence type="ECO:0000256" key="7">
    <source>
        <dbReference type="ARBA" id="ARBA00047464"/>
    </source>
</evidence>
<dbReference type="SUPFAM" id="SSF69075">
    <property type="entry name" value="Glutamyl tRNA-reductase dimerization domain"/>
    <property type="match status" value="1"/>
</dbReference>
<dbReference type="GO" id="GO:0050661">
    <property type="term" value="F:NADP binding"/>
    <property type="evidence" value="ECO:0007669"/>
    <property type="project" value="InterPro"/>
</dbReference>
<dbReference type="GO" id="GO:0006782">
    <property type="term" value="P:protoporphyrinogen IX biosynthetic process"/>
    <property type="evidence" value="ECO:0007669"/>
    <property type="project" value="UniProtKB-UniRule"/>
</dbReference>
<dbReference type="AlphaFoldDB" id="A0A3G1IWC0"/>
<dbReference type="Pfam" id="PF00745">
    <property type="entry name" value="GlutR_dimer"/>
    <property type="match status" value="1"/>
</dbReference>
<dbReference type="InterPro" id="IPR006151">
    <property type="entry name" value="Shikm_DH/Glu-tRNA_Rdtase"/>
</dbReference>
<dbReference type="InterPro" id="IPR036291">
    <property type="entry name" value="NAD(P)-bd_dom_sf"/>
</dbReference>
<dbReference type="PIRSF" id="PIRSF000445">
    <property type="entry name" value="4pyrrol_synth_GluRdtase"/>
    <property type="match status" value="1"/>
</dbReference>
<comment type="similarity">
    <text evidence="2 8 13">Belongs to the glutamyl-tRNA reductase family.</text>
</comment>
<evidence type="ECO:0000256" key="4">
    <source>
        <dbReference type="ARBA" id="ARBA00022857"/>
    </source>
</evidence>
<organism evidence="17">
    <name type="scientific">Cyanoptyche gloeocystis</name>
    <dbReference type="NCBI Taxonomy" id="77922"/>
    <lineage>
        <taxon>Eukaryota</taxon>
        <taxon>Glaucocystophyceae</taxon>
        <taxon>Glaucocystophyceae incertae sedis</taxon>
        <taxon>Cyanoptyche</taxon>
    </lineage>
</organism>
<dbReference type="FunFam" id="3.30.460.30:FF:000001">
    <property type="entry name" value="Glutamyl-tRNA reductase"/>
    <property type="match status" value="1"/>
</dbReference>
<evidence type="ECO:0000256" key="9">
    <source>
        <dbReference type="PIRSR" id="PIRSR000445-1"/>
    </source>
</evidence>
<evidence type="ECO:0000256" key="2">
    <source>
        <dbReference type="ARBA" id="ARBA00005916"/>
    </source>
</evidence>
<keyword evidence="5 8" id="KW-0560">Oxidoreductase</keyword>
<evidence type="ECO:0000256" key="13">
    <source>
        <dbReference type="RuleBase" id="RU000584"/>
    </source>
</evidence>
<dbReference type="Pfam" id="PF01488">
    <property type="entry name" value="Shikimate_DH"/>
    <property type="match status" value="1"/>
</dbReference>
<dbReference type="InterPro" id="IPR018214">
    <property type="entry name" value="GluRdtase_CS"/>
</dbReference>
<dbReference type="Gene3D" id="3.40.50.720">
    <property type="entry name" value="NAD(P)-binding Rossmann-like Domain"/>
    <property type="match status" value="1"/>
</dbReference>
<dbReference type="SUPFAM" id="SSF51735">
    <property type="entry name" value="NAD(P)-binding Rossmann-fold domains"/>
    <property type="match status" value="1"/>
</dbReference>
<feature type="binding site" evidence="8 10">
    <location>
        <begin position="114"/>
        <end position="116"/>
    </location>
    <ligand>
        <name>substrate</name>
    </ligand>
</feature>
<dbReference type="InterPro" id="IPR036343">
    <property type="entry name" value="GluRdtase_N_sf"/>
</dbReference>
<dbReference type="PROSITE" id="PS00747">
    <property type="entry name" value="GLUTR"/>
    <property type="match status" value="1"/>
</dbReference>
<dbReference type="HAMAP" id="MF_00087">
    <property type="entry name" value="Glu_tRNA_reductase"/>
    <property type="match status" value="1"/>
</dbReference>
<comment type="catalytic activity">
    <reaction evidence="7 8 13">
        <text>(S)-4-amino-5-oxopentanoate + tRNA(Glu) + NADP(+) = L-glutamyl-tRNA(Glu) + NADPH + H(+)</text>
        <dbReference type="Rhea" id="RHEA:12344"/>
        <dbReference type="Rhea" id="RHEA-COMP:9663"/>
        <dbReference type="Rhea" id="RHEA-COMP:9680"/>
        <dbReference type="ChEBI" id="CHEBI:15378"/>
        <dbReference type="ChEBI" id="CHEBI:57501"/>
        <dbReference type="ChEBI" id="CHEBI:57783"/>
        <dbReference type="ChEBI" id="CHEBI:58349"/>
        <dbReference type="ChEBI" id="CHEBI:78442"/>
        <dbReference type="ChEBI" id="CHEBI:78520"/>
        <dbReference type="EC" id="1.2.1.70"/>
    </reaction>
</comment>
<evidence type="ECO:0000256" key="8">
    <source>
        <dbReference type="HAMAP-Rule" id="MF_00087"/>
    </source>
</evidence>
<comment type="domain">
    <text evidence="8">Possesses an unusual extended V-shaped dimeric structure with each monomer consisting of three distinct domains arranged along a curved 'spinal' alpha-helix. The N-terminal catalytic domain specifically recognizes the glutamate moiety of the substrate. The second domain is the NADPH-binding domain, and the third C-terminal domain is responsible for dimerization.</text>
</comment>
<protein>
    <recommendedName>
        <fullName evidence="3 8">Glutamyl-tRNA reductase</fullName>
        <shortName evidence="8">GluTR</shortName>
        <ecNumber evidence="3 8">1.2.1.70</ecNumber>
    </recommendedName>
</protein>
<evidence type="ECO:0000256" key="10">
    <source>
        <dbReference type="PIRSR" id="PIRSR000445-2"/>
    </source>
</evidence>
<evidence type="ECO:0000256" key="6">
    <source>
        <dbReference type="ARBA" id="ARBA00023244"/>
    </source>
</evidence>
<comment type="subunit">
    <text evidence="8">Homodimer.</text>
</comment>
<dbReference type="InterPro" id="IPR015895">
    <property type="entry name" value="4pyrrol_synth_GluRdtase_N"/>
</dbReference>
<feature type="binding site" evidence="8 10">
    <location>
        <position position="109"/>
    </location>
    <ligand>
        <name>substrate</name>
    </ligand>
</feature>
<feature type="binding site" evidence="8 10">
    <location>
        <begin position="49"/>
        <end position="52"/>
    </location>
    <ligand>
        <name>substrate</name>
    </ligand>
</feature>
<keyword evidence="6 8" id="KW-0627">Porphyrin biosynthesis</keyword>
<feature type="binding site" evidence="8 11">
    <location>
        <begin position="189"/>
        <end position="194"/>
    </location>
    <ligand>
        <name>NADP(+)</name>
        <dbReference type="ChEBI" id="CHEBI:58349"/>
    </ligand>
</feature>
<dbReference type="PANTHER" id="PTHR43120">
    <property type="entry name" value="GLUTAMYL-TRNA REDUCTASE 1, CHLOROPLASTIC"/>
    <property type="match status" value="1"/>
</dbReference>
<comment type="miscellaneous">
    <text evidence="8">During catalysis, the active site Cys acts as a nucleophile attacking the alpha-carbonyl group of tRNA-bound glutamate with the formation of a thioester intermediate between enzyme and glutamate, and the concomitant release of tRNA(Glu). The thioester intermediate is finally reduced by direct hydride transfer from NADPH, to form the product GSA.</text>
</comment>
<dbReference type="Pfam" id="PF05201">
    <property type="entry name" value="GlutR_N"/>
    <property type="match status" value="1"/>
</dbReference>
<geneLocation type="plastid" evidence="17"/>
<dbReference type="InterPro" id="IPR015896">
    <property type="entry name" value="4pyrrol_synth_GluRdtase_dimer"/>
</dbReference>
<dbReference type="InterPro" id="IPR036453">
    <property type="entry name" value="GluRdtase_dimer_dom_sf"/>
</dbReference>
<sequence length="435" mass="49159">MNIIVVGLSHKTAPVDLREKLSIPESKIGQTIKELCSYPNIEEATILSTCNRLEIYLLTQNSYESIRETIQFLADSCGLSFQKLRPHLFVLSHQEAVMHLMRVTAGLDSLILGEGQILSQVKQCYQTGQQHLGIGPILNHLFKQAISAGKRIRTETSISTGAVSISSAAVELAQIKKQNLEFLKITVVGAGKMSRLVIQHLLSKNINEITLINRSLDKAKLLCSQFKNINFKIYSFAELDEIIASSDLAFVGTSSQQPIITKKKLTNYQLSNPDLMFFDISVPRNVHPDVTELENVKLFNVDDLKAVVLYNQESRKKIAKQVEILLEQELIAFEVWCRSLEAIPTINKLREKAETIRVQELQKALSRLGNEFAQQQQDVVDTLTKGIVNKILHDPMVQLRAQQDIETRDRALKILQVLFNLNAMRNLMPKKIYTK</sequence>
<feature type="domain" description="Tetrapyrrole biosynthesis glutamyl-tRNA reductase dimerisation" evidence="14">
    <location>
        <begin position="321"/>
        <end position="421"/>
    </location>
</feature>
<evidence type="ECO:0000256" key="3">
    <source>
        <dbReference type="ARBA" id="ARBA00012970"/>
    </source>
</evidence>
<evidence type="ECO:0000313" key="17">
    <source>
        <dbReference type="EMBL" id="ASQ40366.1"/>
    </source>
</evidence>
<comment type="function">
    <text evidence="8">Catalyzes the NADPH-dependent reduction of glutamyl-tRNA(Glu) to glutamate 1-semialdehyde (GSA).</text>
</comment>
<dbReference type="UniPathway" id="UPA00251">
    <property type="reaction ID" value="UER00316"/>
</dbReference>
<proteinExistence type="inferred from homology"/>
<dbReference type="GO" id="GO:0008883">
    <property type="term" value="F:glutamyl-tRNA reductase activity"/>
    <property type="evidence" value="ECO:0007669"/>
    <property type="project" value="UniProtKB-UniRule"/>
</dbReference>
<dbReference type="CDD" id="cd05213">
    <property type="entry name" value="NAD_bind_Glutamyl_tRNA_reduct"/>
    <property type="match status" value="1"/>
</dbReference>
<evidence type="ECO:0000256" key="11">
    <source>
        <dbReference type="PIRSR" id="PIRSR000445-3"/>
    </source>
</evidence>
<dbReference type="PANTHER" id="PTHR43120:SF1">
    <property type="entry name" value="GLUTAMYL-TRNA REDUCTASE 1, CHLOROPLASTIC"/>
    <property type="match status" value="1"/>
</dbReference>
<evidence type="ECO:0000259" key="14">
    <source>
        <dbReference type="Pfam" id="PF00745"/>
    </source>
</evidence>
<keyword evidence="17" id="KW-0934">Plastid</keyword>
<keyword evidence="4 8" id="KW-0521">NADP</keyword>
<dbReference type="NCBIfam" id="NF000744">
    <property type="entry name" value="PRK00045.1-3"/>
    <property type="match status" value="1"/>
</dbReference>
<accession>A0A3G1IWC0</accession>
<comment type="pathway">
    <text evidence="1 8 13">Porphyrin-containing compound metabolism; protoporphyrin-IX biosynthesis; 5-aminolevulinate from L-glutamyl-tRNA(Glu): step 1/2.</text>
</comment>
<feature type="domain" description="Quinate/shikimate 5-dehydrogenase/glutamyl-tRNA reductase" evidence="15">
    <location>
        <begin position="171"/>
        <end position="307"/>
    </location>
</feature>
<name>A0A3G1IWC0_9EUKA</name>
<evidence type="ECO:0000256" key="1">
    <source>
        <dbReference type="ARBA" id="ARBA00005059"/>
    </source>
</evidence>
<dbReference type="FunFam" id="3.40.50.720:FF:000031">
    <property type="entry name" value="Glutamyl-tRNA reductase"/>
    <property type="match status" value="1"/>
</dbReference>
<feature type="domain" description="Glutamyl-tRNA reductase N-terminal" evidence="16">
    <location>
        <begin position="6"/>
        <end position="156"/>
    </location>
</feature>